<accession>A0A0B5AT44</accession>
<geneLocation type="plasmid" evidence="2"/>
<dbReference type="BioCyc" id="JESP1508404:G14D9-13316-MONOMER"/>
<name>A0A0B5AT44_9BACL</name>
<evidence type="ECO:0000313" key="1">
    <source>
        <dbReference type="EMBL" id="AJD93350.1"/>
    </source>
</evidence>
<dbReference type="Proteomes" id="UP000031449">
    <property type="component" value="Plasmid unnamed"/>
</dbReference>
<dbReference type="SUPFAM" id="SSF55729">
    <property type="entry name" value="Acyl-CoA N-acyltransferases (Nat)"/>
    <property type="match status" value="1"/>
</dbReference>
<reference evidence="1 2" key="1">
    <citation type="submission" date="2014-08" db="EMBL/GenBank/DDBJ databases">
        <title>Complete genome of a marine bacteria Jeotgalibacillus malaysiensis.</title>
        <authorList>
            <person name="Yaakop A.S."/>
            <person name="Chan K.-G."/>
            <person name="Goh K.M."/>
        </authorList>
    </citation>
    <scope>NUCLEOTIDE SEQUENCE [LARGE SCALE GENOMIC DNA]</scope>
    <source>
        <strain evidence="1 2">D5</strain>
        <plasmid evidence="2">Plasmid</plasmid>
    </source>
</reference>
<dbReference type="InterPro" id="IPR016181">
    <property type="entry name" value="Acyl_CoA_acyltransferase"/>
</dbReference>
<sequence length="120" mass="13623">MNIWSEAKSLYYIEQEDLWDEFESQGVDFSFPLQLIEADGRVVGGIQGQEVNGTYAIGYFFILEKGNGYGTRFVEMLKACYPRINGHALSSSILFWEKTGMTFVKTPCNTPTYFEYKAGA</sequence>
<dbReference type="AlphaFoldDB" id="A0A0B5AT44"/>
<dbReference type="EMBL" id="CP009417">
    <property type="protein sequence ID" value="AJD93350.1"/>
    <property type="molecule type" value="Genomic_DNA"/>
</dbReference>
<gene>
    <name evidence="1" type="ORF">JMA_40320</name>
</gene>
<evidence type="ECO:0000313" key="2">
    <source>
        <dbReference type="Proteomes" id="UP000031449"/>
    </source>
</evidence>
<evidence type="ECO:0008006" key="3">
    <source>
        <dbReference type="Google" id="ProtNLM"/>
    </source>
</evidence>
<dbReference type="HOGENOM" id="CLU_2046498_0_0_9"/>
<protein>
    <recommendedName>
        <fullName evidence="3">N-acetyltransferase domain-containing protein</fullName>
    </recommendedName>
</protein>
<proteinExistence type="predicted"/>
<dbReference type="KEGG" id="jeo:JMA_40320"/>
<organism evidence="1 2">
    <name type="scientific">Jeotgalibacillus malaysiensis</name>
    <dbReference type="NCBI Taxonomy" id="1508404"/>
    <lineage>
        <taxon>Bacteria</taxon>
        <taxon>Bacillati</taxon>
        <taxon>Bacillota</taxon>
        <taxon>Bacilli</taxon>
        <taxon>Bacillales</taxon>
        <taxon>Caryophanaceae</taxon>
        <taxon>Jeotgalibacillus</taxon>
    </lineage>
</organism>
<keyword evidence="1" id="KW-0614">Plasmid</keyword>
<keyword evidence="2" id="KW-1185">Reference proteome</keyword>